<evidence type="ECO:0000313" key="2">
    <source>
        <dbReference type="EMBL" id="MCP1337620.1"/>
    </source>
</evidence>
<keyword evidence="1" id="KW-0812">Transmembrane</keyword>
<dbReference type="Proteomes" id="UP001055804">
    <property type="component" value="Unassembled WGS sequence"/>
</dbReference>
<name>A0A9J6PBT2_9PROT</name>
<dbReference type="EMBL" id="JAMZFT010000003">
    <property type="protein sequence ID" value="MCP1337620.1"/>
    <property type="molecule type" value="Genomic_DNA"/>
</dbReference>
<feature type="transmembrane region" description="Helical" evidence="1">
    <location>
        <begin position="42"/>
        <end position="64"/>
    </location>
</feature>
<dbReference type="RefSeq" id="WP_269333582.1">
    <property type="nucleotide sequence ID" value="NZ_JAMZFT010000003.1"/>
</dbReference>
<feature type="transmembrane region" description="Helical" evidence="1">
    <location>
        <begin position="70"/>
        <end position="89"/>
    </location>
</feature>
<dbReference type="AlphaFoldDB" id="A0A9J6PBT2"/>
<evidence type="ECO:0000256" key="1">
    <source>
        <dbReference type="SAM" id="Phobius"/>
    </source>
</evidence>
<gene>
    <name evidence="2" type="ORF">NJQ99_14450</name>
</gene>
<organism evidence="2 3">
    <name type="scientific">Futiania mangrovi</name>
    <dbReference type="NCBI Taxonomy" id="2959716"/>
    <lineage>
        <taxon>Bacteria</taxon>
        <taxon>Pseudomonadati</taxon>
        <taxon>Pseudomonadota</taxon>
        <taxon>Alphaproteobacteria</taxon>
        <taxon>Futianiales</taxon>
        <taxon>Futianiaceae</taxon>
        <taxon>Futiania</taxon>
    </lineage>
</organism>
<accession>A0A9J6PBT2</accession>
<proteinExistence type="predicted"/>
<evidence type="ECO:0000313" key="3">
    <source>
        <dbReference type="Proteomes" id="UP001055804"/>
    </source>
</evidence>
<sequence length="200" mass="20277">MADSGAASLSANLGPLPSGVRVERVAEDGSIRLAIGLSGRRAGGVIGLAAALPLAVLGSGLWLAPDLWRPVLTLSLILAALVAVLGLVLRLSGRRGLLLTADGVCLDQPVARVGARAASILPVARKGFLPPVAELSRAEVRRVRRAAVPGAPGEALMIEGEGAAIYVPSGLAGPRQLGWAERFLKAELLPGGQADAGASR</sequence>
<keyword evidence="1" id="KW-1133">Transmembrane helix</keyword>
<protein>
    <submittedName>
        <fullName evidence="2">Uncharacterized protein</fullName>
    </submittedName>
</protein>
<keyword evidence="3" id="KW-1185">Reference proteome</keyword>
<comment type="caution">
    <text evidence="2">The sequence shown here is derived from an EMBL/GenBank/DDBJ whole genome shotgun (WGS) entry which is preliminary data.</text>
</comment>
<keyword evidence="1" id="KW-0472">Membrane</keyword>
<reference evidence="2" key="1">
    <citation type="submission" date="2022-06" db="EMBL/GenBank/DDBJ databases">
        <title>Isolation and Genomics of Futiania mangrovii gen. nov., sp. nov., a Rare and Metabolically-versatile member in the Class Alphaproteobacteria.</title>
        <authorList>
            <person name="Liu L."/>
            <person name="Huang W.-C."/>
            <person name="Pan J."/>
            <person name="Li J."/>
            <person name="Huang Y."/>
            <person name="Du H."/>
            <person name="Liu Y."/>
            <person name="Li M."/>
        </authorList>
    </citation>
    <scope>NUCLEOTIDE SEQUENCE</scope>
    <source>
        <strain evidence="2">FT118</strain>
    </source>
</reference>